<dbReference type="eggNOG" id="arCOG02516">
    <property type="taxonomic scope" value="Archaea"/>
</dbReference>
<keyword evidence="1" id="KW-0732">Signal</keyword>
<evidence type="ECO:0000259" key="4">
    <source>
        <dbReference type="PROSITE" id="PS51175"/>
    </source>
</evidence>
<gene>
    <name evidence="5" type="ordered locus">Mpal_2071</name>
</gene>
<dbReference type="InterPro" id="IPR008969">
    <property type="entry name" value="CarboxyPept-like_regulatory"/>
</dbReference>
<feature type="compositionally biased region" description="Low complexity" evidence="2">
    <location>
        <begin position="833"/>
        <end position="863"/>
    </location>
</feature>
<dbReference type="PROSITE" id="PS51257">
    <property type="entry name" value="PROKAR_LIPOPROTEIN"/>
    <property type="match status" value="1"/>
</dbReference>
<proteinExistence type="predicted"/>
<evidence type="ECO:0000256" key="2">
    <source>
        <dbReference type="SAM" id="MobiDB-lite"/>
    </source>
</evidence>
<dbReference type="PROSITE" id="PS50093">
    <property type="entry name" value="PKD"/>
    <property type="match status" value="4"/>
</dbReference>
<evidence type="ECO:0000313" key="5">
    <source>
        <dbReference type="EMBL" id="ACL17370.1"/>
    </source>
</evidence>
<dbReference type="EMBL" id="CP001338">
    <property type="protein sequence ID" value="ACL17370.1"/>
    <property type="molecule type" value="Genomic_DNA"/>
</dbReference>
<dbReference type="HOGENOM" id="CLU_255628_0_0_2"/>
<dbReference type="GeneID" id="7271548"/>
<dbReference type="eggNOG" id="arCOG02510">
    <property type="taxonomic scope" value="Archaea"/>
</dbReference>
<name>B8GDL9_METPE</name>
<dbReference type="InterPro" id="IPR000601">
    <property type="entry name" value="PKD_dom"/>
</dbReference>
<dbReference type="Pfam" id="PF03422">
    <property type="entry name" value="CBM_6"/>
    <property type="match status" value="1"/>
</dbReference>
<dbReference type="SMART" id="SM00089">
    <property type="entry name" value="PKD"/>
    <property type="match status" value="4"/>
</dbReference>
<dbReference type="STRING" id="521011.Mpal_2071"/>
<evidence type="ECO:0000256" key="1">
    <source>
        <dbReference type="ARBA" id="ARBA00022729"/>
    </source>
</evidence>
<feature type="region of interest" description="Disordered" evidence="2">
    <location>
        <begin position="827"/>
        <end position="863"/>
    </location>
</feature>
<dbReference type="CDD" id="cd00146">
    <property type="entry name" value="PKD"/>
    <property type="match status" value="4"/>
</dbReference>
<feature type="domain" description="PKD" evidence="3">
    <location>
        <begin position="1159"/>
        <end position="1203"/>
    </location>
</feature>
<keyword evidence="6" id="KW-1185">Reference proteome</keyword>
<dbReference type="InterPro" id="IPR022409">
    <property type="entry name" value="PKD/Chitinase_dom"/>
</dbReference>
<dbReference type="InterPro" id="IPR035986">
    <property type="entry name" value="PKD_dom_sf"/>
</dbReference>
<feature type="domain" description="PKD" evidence="3">
    <location>
        <begin position="1018"/>
        <end position="1072"/>
    </location>
</feature>
<reference evidence="5 6" key="1">
    <citation type="journal article" date="2015" name="Genome Announc.">
        <title>Complete Genome Sequence of Methanosphaerula palustris E1-9CT, a Hydrogenotrophic Methanogen Isolated from a Minerotrophic Fen Peatland.</title>
        <authorList>
            <person name="Cadillo-Quiroz H."/>
            <person name="Browne P."/>
            <person name="Kyrpides N."/>
            <person name="Woyke T."/>
            <person name="Goodwin L."/>
            <person name="Detter C."/>
            <person name="Yavitt J.B."/>
            <person name="Zinder S.H."/>
        </authorList>
    </citation>
    <scope>NUCLEOTIDE SEQUENCE [LARGE SCALE GENOMIC DNA]</scope>
    <source>
        <strain evidence="6">ATCC BAA-1556 / DSM 19958 / E1-9c</strain>
    </source>
</reference>
<dbReference type="PANTHER" id="PTHR36842">
    <property type="entry name" value="PROTEIN TOLB HOMOLOG"/>
    <property type="match status" value="1"/>
</dbReference>
<dbReference type="FunFam" id="2.60.40.10:FF:000270">
    <property type="entry name" value="Cell surface protein"/>
    <property type="match status" value="2"/>
</dbReference>
<dbReference type="Pfam" id="PF18911">
    <property type="entry name" value="PKD_4"/>
    <property type="match status" value="4"/>
</dbReference>
<dbReference type="eggNOG" id="arCOG07398">
    <property type="taxonomic scope" value="Archaea"/>
</dbReference>
<dbReference type="KEGG" id="mpl:Mpal_2071"/>
<dbReference type="SUPFAM" id="SSF49785">
    <property type="entry name" value="Galactose-binding domain-like"/>
    <property type="match status" value="1"/>
</dbReference>
<feature type="domain" description="CBM6" evidence="4">
    <location>
        <begin position="1240"/>
        <end position="1380"/>
    </location>
</feature>
<dbReference type="SUPFAM" id="SSF49299">
    <property type="entry name" value="PKD domain"/>
    <property type="match status" value="4"/>
</dbReference>
<organism evidence="5 6">
    <name type="scientific">Methanosphaerula palustris (strain ATCC BAA-1556 / DSM 19958 / E1-9c)</name>
    <dbReference type="NCBI Taxonomy" id="521011"/>
    <lineage>
        <taxon>Archaea</taxon>
        <taxon>Methanobacteriati</taxon>
        <taxon>Methanobacteriota</taxon>
        <taxon>Stenosarchaea group</taxon>
        <taxon>Methanomicrobia</taxon>
        <taxon>Methanomicrobiales</taxon>
        <taxon>Methanoregulaceae</taxon>
        <taxon>Methanosphaerula</taxon>
    </lineage>
</organism>
<dbReference type="PROSITE" id="PS51175">
    <property type="entry name" value="CBM6"/>
    <property type="match status" value="1"/>
</dbReference>
<dbReference type="InterPro" id="IPR006584">
    <property type="entry name" value="Cellulose-bd_IV"/>
</dbReference>
<accession>B8GDL9</accession>
<dbReference type="SUPFAM" id="SSF49464">
    <property type="entry name" value="Carboxypeptidase regulatory domain-like"/>
    <property type="match status" value="7"/>
</dbReference>
<dbReference type="InterPro" id="IPR005084">
    <property type="entry name" value="CBM6"/>
</dbReference>
<dbReference type="Gene3D" id="2.60.40.10">
    <property type="entry name" value="Immunoglobulins"/>
    <property type="match status" value="4"/>
</dbReference>
<dbReference type="RefSeq" id="WP_012618689.1">
    <property type="nucleotide sequence ID" value="NC_011832.1"/>
</dbReference>
<evidence type="ECO:0000259" key="3">
    <source>
        <dbReference type="PROSITE" id="PS50093"/>
    </source>
</evidence>
<protein>
    <submittedName>
        <fullName evidence="5">Carbohydrate binding family 6</fullName>
    </submittedName>
</protein>
<dbReference type="InterPro" id="IPR013783">
    <property type="entry name" value="Ig-like_fold"/>
</dbReference>
<feature type="domain" description="PKD" evidence="3">
    <location>
        <begin position="872"/>
        <end position="955"/>
    </location>
</feature>
<dbReference type="Proteomes" id="UP000002457">
    <property type="component" value="Chromosome"/>
</dbReference>
<dbReference type="InterPro" id="IPR008979">
    <property type="entry name" value="Galactose-bd-like_sf"/>
</dbReference>
<dbReference type="GO" id="GO:0030246">
    <property type="term" value="F:carbohydrate binding"/>
    <property type="evidence" value="ECO:0007669"/>
    <property type="project" value="InterPro"/>
</dbReference>
<dbReference type="Gene3D" id="2.60.120.260">
    <property type="entry name" value="Galactose-binding domain-like"/>
    <property type="match status" value="1"/>
</dbReference>
<dbReference type="CAZy" id="CBM6">
    <property type="family name" value="Carbohydrate-Binding Module Family 6"/>
</dbReference>
<feature type="domain" description="PKD" evidence="3">
    <location>
        <begin position="746"/>
        <end position="824"/>
    </location>
</feature>
<dbReference type="PANTHER" id="PTHR36842:SF1">
    <property type="entry name" value="PROTEIN TOLB"/>
    <property type="match status" value="1"/>
</dbReference>
<dbReference type="CDD" id="cd04080">
    <property type="entry name" value="CBM6_cellulase-like"/>
    <property type="match status" value="1"/>
</dbReference>
<dbReference type="OrthoDB" id="125336at2157"/>
<dbReference type="Gene3D" id="2.60.40.1120">
    <property type="entry name" value="Carboxypeptidase-like, regulatory domain"/>
    <property type="match status" value="6"/>
</dbReference>
<evidence type="ECO:0000313" key="6">
    <source>
        <dbReference type="Proteomes" id="UP000002457"/>
    </source>
</evidence>
<dbReference type="SMART" id="SM00606">
    <property type="entry name" value="CBD_IV"/>
    <property type="match status" value="1"/>
</dbReference>
<dbReference type="Pfam" id="PF13620">
    <property type="entry name" value="CarboxypepD_reg"/>
    <property type="match status" value="3"/>
</dbReference>
<sequence length="1380" mass="144993" precursor="true">MANLLKRMTWLLIGVFIVSCLLMITPVAAKSVSLTGIVTDSITGLPVSGATITVHGTGVTTNSVSSGSDGHYSLVFSVSSYIYAALCDIHKDGYVESNNNPIAFLGSSTSKDYKLAPVLRTLTGTVTDSITGQPVSNATISVHGYETTSNNTQSDSDGHYSVDFQTSGSLAVPFCDIHKDGYVENNNNLISLSGSVISKDYRLTPVLRTLTGTVTDSITGQPVSNATISVHGYETTSNNTLSDSDGYYSLDFQTSGSLAVPLCDIHKDGYVENNNNLISLSGSVISKDYRLTPVLRTLTGTVTDSITGQPVSNATISVHGYETTSNNTQSDSDGHYSVDFQTSGSLAVPLCDIHKDGYVENNNNLISLSGSVISKDYKLTPVLRTLTGTVTDSQSGQPVSNATISIHGYKTTSNNTSSDSDGHYSLDFQTSDSLAVPLCDIHKNGYVENNNNLISLSGSVISKDFQLTLTQTLNGTVVDRFTGLPVSNAKILINGNQVTSTGNGSFTLSNVTPTVVDINGNALNVLASNTYWSHSSLFSYSSAELQRGSKDLGTIELTPYLAGYVTNSANQPVSGAHITLTVHSLVVTSGSATSDNSGYYLSQLEIPDGLVLTNISSVNLTVMKDGYLPYSTELGASDFLNPSLHNITFTPIALNNCTPDHAETNNTSVSFTLTTSGIISPQEVRLVKAGQTNITAGSVAMTPDRNAITGTFNLRNAALGDWGIVVVNGDGAEVKWAGTFTILQQLVANFTANTTAGNRQLPVQFTDLSTGSPISWLWEFGDGNSSMEQSPVHIYTDAGNYTVNLTATNAGGSNTTAKTNYITVRAPVPPTTAPTTTAPTTAPATTVPTRIPTTIPTTIPVTPTPTATVPPLVANFSANVTAGQTPLAVQFTDATTGLVRQYFWQFGDGGASFDKNPVHTYSAAGKYTISLFVIDQNGWQVKTNEQYITVTAPGTPTVSPTVTTTVTATTPAPTTTTTITPIVTKTIPVTPTVAPLPIANFVVTYQSGAGSMGIQVTDASTNATVVKYDLGDGTTTAYKNFKYTYWQPGTYTVKLIATNDAGSSTKTVTVTVPAGSPTTTTVSPTVTVTTPAPTMTTVSPTTTMTTPVTPTVTSTFTPTPTPTIPNLPVANFTVTFPGGIGSMGIQITNTAVNATSVHYNLGDGATTAYPNFTYSYWQPGNYTINQTATNAAGSSNKTIMVTVPVGSIPTTIPPTIPTTTVSPTVTVTGSAFDGLHTIPGTLQAEDYDLGGEGVAYHDTTPGNEGGVYRHDDVDIEQLDTDGSPNVGWIRAGEWLGYTVNVSTAGTYTAGFRVASSHTGSSVQMYVDDGTTPVATVSVPNTGDWPVFQTVQVPVTLPAGTHRLKFSFPTDFVNINWISFA</sequence>